<evidence type="ECO:0000256" key="2">
    <source>
        <dbReference type="ARBA" id="ARBA00022676"/>
    </source>
</evidence>
<dbReference type="AlphaFoldDB" id="A0A6I9SEW4"/>
<dbReference type="Pfam" id="PF00201">
    <property type="entry name" value="UDPGT"/>
    <property type="match status" value="1"/>
</dbReference>
<evidence type="ECO:0000313" key="7">
    <source>
        <dbReference type="RefSeq" id="XP_010938322.2"/>
    </source>
</evidence>
<feature type="region of interest" description="Disordered" evidence="4">
    <location>
        <begin position="21"/>
        <end position="79"/>
    </location>
</feature>
<dbReference type="GO" id="GO:0035251">
    <property type="term" value="F:UDP-glucosyltransferase activity"/>
    <property type="evidence" value="ECO:0007669"/>
    <property type="project" value="InterPro"/>
</dbReference>
<comment type="similarity">
    <text evidence="1">Belongs to the UDP-glycosyltransferase family.</text>
</comment>
<evidence type="ECO:0000256" key="4">
    <source>
        <dbReference type="SAM" id="MobiDB-lite"/>
    </source>
</evidence>
<dbReference type="PANTHER" id="PTHR48049">
    <property type="entry name" value="GLYCOSYLTRANSFERASE"/>
    <property type="match status" value="1"/>
</dbReference>
<evidence type="ECO:0000259" key="5">
    <source>
        <dbReference type="Pfam" id="PF26168"/>
    </source>
</evidence>
<dbReference type="Proteomes" id="UP000504607">
    <property type="component" value="Chromosome 14"/>
</dbReference>
<sequence>MLIGVDLDEIHVDIPFVENGEGGFGREDERDDTVGLVSNDDGKHELGEEEDVGIEGDSAHPAARAQPSPSTLPRVGTSGRPQVIRPREAVYLGPAIITACDTQNSSRSPKTPIGMVEERLHIAMLPWLAFGHMIPFLHLAVALATAGLRVSFLSTPRNIQRLPKIPPHLTSLITFIQLPLPRVDGLPDQAEATVDLPTDEVPLLKIAYDLLQNSVKKFLAEESPDYVIHDFLQYWAAAAARDMGVQSIFFSVYSAATLAFFGPPEALTEDGRRKLRPTPESLTSPPDWLPSGSTVAFRRREAEVFYSAAFTMNSSGITDIDRFRLVVESCTAVAIRTCPEYEGEYLEIVRRLYRKPVIPVGLILPSPLAASGEEGDDRWARVIRWLDAQTPMSVVFVSFGSEYKMERRELHELAHGLELANVPFLWVLRRPSWCNGSDEEALPAGFIDRTKGRGTLCFGWAPQLEILAHPSIGGSLFHSGWGSIIESLRHGHALVVLPCMVDQSLNARLLVEKGIAVEVERQGDGSFTRDGIVKALDMAMVSGQGEELRTKTRKMATLFADQELDDKYVREFVDYLLKAVDTN</sequence>
<dbReference type="InterPro" id="IPR058980">
    <property type="entry name" value="Glyco_transf_N"/>
</dbReference>
<dbReference type="OrthoDB" id="757575at2759"/>
<name>A0A6I9SEW4_ELAGV</name>
<keyword evidence="2" id="KW-0328">Glycosyltransferase</keyword>
<dbReference type="FunFam" id="3.40.50.2000:FF:000037">
    <property type="entry name" value="Glycosyltransferase"/>
    <property type="match status" value="1"/>
</dbReference>
<dbReference type="InterPro" id="IPR002213">
    <property type="entry name" value="UDP_glucos_trans"/>
</dbReference>
<dbReference type="SUPFAM" id="SSF53756">
    <property type="entry name" value="UDP-Glycosyltransferase/glycogen phosphorylase"/>
    <property type="match status" value="1"/>
</dbReference>
<reference evidence="7" key="1">
    <citation type="submission" date="2025-08" db="UniProtKB">
        <authorList>
            <consortium name="RefSeq"/>
        </authorList>
    </citation>
    <scope>IDENTIFICATION</scope>
</reference>
<dbReference type="RefSeq" id="XP_010938322.2">
    <property type="nucleotide sequence ID" value="XM_010940020.3"/>
</dbReference>
<dbReference type="Pfam" id="PF26168">
    <property type="entry name" value="Glyco_transf_N"/>
    <property type="match status" value="1"/>
</dbReference>
<dbReference type="KEGG" id="egu:105057418"/>
<accession>A0A6I9SEW4</accession>
<dbReference type="FunFam" id="3.40.50.2000:FF:000088">
    <property type="entry name" value="Glycosyltransferase"/>
    <property type="match status" value="1"/>
</dbReference>
<organism evidence="6 7">
    <name type="scientific">Elaeis guineensis var. tenera</name>
    <name type="common">Oil palm</name>
    <dbReference type="NCBI Taxonomy" id="51953"/>
    <lineage>
        <taxon>Eukaryota</taxon>
        <taxon>Viridiplantae</taxon>
        <taxon>Streptophyta</taxon>
        <taxon>Embryophyta</taxon>
        <taxon>Tracheophyta</taxon>
        <taxon>Spermatophyta</taxon>
        <taxon>Magnoliopsida</taxon>
        <taxon>Liliopsida</taxon>
        <taxon>Arecaceae</taxon>
        <taxon>Arecoideae</taxon>
        <taxon>Cocoseae</taxon>
        <taxon>Elaeidinae</taxon>
        <taxon>Elaeis</taxon>
    </lineage>
</organism>
<dbReference type="Gene3D" id="3.40.50.2000">
    <property type="entry name" value="Glycogen Phosphorylase B"/>
    <property type="match status" value="2"/>
</dbReference>
<dbReference type="PANTHER" id="PTHR48049:SF57">
    <property type="entry name" value="UDP-GLYCOSYLTRANSFERASE 91C1-LIKE"/>
    <property type="match status" value="1"/>
</dbReference>
<keyword evidence="3" id="KW-0808">Transferase</keyword>
<dbReference type="InterPro" id="IPR050481">
    <property type="entry name" value="UDP-glycosyltransf_plant"/>
</dbReference>
<evidence type="ECO:0000256" key="1">
    <source>
        <dbReference type="ARBA" id="ARBA00009995"/>
    </source>
</evidence>
<evidence type="ECO:0000256" key="3">
    <source>
        <dbReference type="ARBA" id="ARBA00022679"/>
    </source>
</evidence>
<evidence type="ECO:0000313" key="6">
    <source>
        <dbReference type="Proteomes" id="UP000504607"/>
    </source>
</evidence>
<dbReference type="InParanoid" id="A0A6I9SEW4"/>
<dbReference type="CDD" id="cd03784">
    <property type="entry name" value="GT1_Gtf-like"/>
    <property type="match status" value="1"/>
</dbReference>
<feature type="domain" description="Glycosyltransferase N-terminal" evidence="5">
    <location>
        <begin position="120"/>
        <end position="249"/>
    </location>
</feature>
<keyword evidence="6" id="KW-1185">Reference proteome</keyword>
<proteinExistence type="inferred from homology"/>
<gene>
    <name evidence="7" type="primary">LOC105057418</name>
</gene>
<protein>
    <submittedName>
        <fullName evidence="7">UDP-glycosyltransferase 91C1</fullName>
    </submittedName>
</protein>